<name>A0A2W4JSV8_9PSEU</name>
<keyword evidence="3" id="KW-0804">Transcription</keyword>
<reference evidence="8" key="1">
    <citation type="submission" date="2018-05" db="EMBL/GenBank/DDBJ databases">
        <authorList>
            <person name="Lanie J.A."/>
            <person name="Ng W.-L."/>
            <person name="Kazmierczak K.M."/>
            <person name="Andrzejewski T.M."/>
            <person name="Davidsen T.M."/>
            <person name="Wayne K.J."/>
            <person name="Tettelin H."/>
            <person name="Glass J.I."/>
            <person name="Rusch D."/>
            <person name="Podicherti R."/>
            <person name="Tsui H.-C.T."/>
            <person name="Winkler M.E."/>
        </authorList>
    </citation>
    <scope>NUCLEOTIDE SEQUENCE</scope>
    <source>
        <strain evidence="8">ZC4RG45</strain>
    </source>
</reference>
<organism evidence="8">
    <name type="scientific">Thermocrispum agreste</name>
    <dbReference type="NCBI Taxonomy" id="37925"/>
    <lineage>
        <taxon>Bacteria</taxon>
        <taxon>Bacillati</taxon>
        <taxon>Actinomycetota</taxon>
        <taxon>Actinomycetes</taxon>
        <taxon>Pseudonocardiales</taxon>
        <taxon>Pseudonocardiaceae</taxon>
        <taxon>Thermocrispum</taxon>
    </lineage>
</organism>
<dbReference type="STRING" id="1111738.GCA_000427905_03705"/>
<dbReference type="Pfam" id="PF00440">
    <property type="entry name" value="TetR_N"/>
    <property type="match status" value="1"/>
</dbReference>
<dbReference type="PRINTS" id="PR00455">
    <property type="entry name" value="HTHTETR"/>
</dbReference>
<evidence type="ECO:0000313" key="7">
    <source>
        <dbReference type="EMBL" id="MFO7193346.1"/>
    </source>
</evidence>
<evidence type="ECO:0000256" key="2">
    <source>
        <dbReference type="ARBA" id="ARBA00023125"/>
    </source>
</evidence>
<dbReference type="GO" id="GO:0003700">
    <property type="term" value="F:DNA-binding transcription factor activity"/>
    <property type="evidence" value="ECO:0007669"/>
    <property type="project" value="TreeGrafter"/>
</dbReference>
<feature type="domain" description="HTH tetR-type" evidence="6">
    <location>
        <begin position="23"/>
        <end position="83"/>
    </location>
</feature>
<dbReference type="PROSITE" id="PS50977">
    <property type="entry name" value="HTH_TETR_2"/>
    <property type="match status" value="1"/>
</dbReference>
<comment type="caution">
    <text evidence="8">The sequence shown here is derived from an EMBL/GenBank/DDBJ whole genome shotgun (WGS) entry which is preliminary data.</text>
</comment>
<protein>
    <submittedName>
        <fullName evidence="7">Helix-turn-helix domain-containing protein</fullName>
    </submittedName>
    <submittedName>
        <fullName evidence="8">TetR/AcrR family transcriptional regulator</fullName>
    </submittedName>
</protein>
<dbReference type="GO" id="GO:0000976">
    <property type="term" value="F:transcription cis-regulatory region binding"/>
    <property type="evidence" value="ECO:0007669"/>
    <property type="project" value="TreeGrafter"/>
</dbReference>
<evidence type="ECO:0000313" key="9">
    <source>
        <dbReference type="Proteomes" id="UP000249324"/>
    </source>
</evidence>
<dbReference type="Gene3D" id="1.10.357.10">
    <property type="entry name" value="Tetracycline Repressor, domain 2"/>
    <property type="match status" value="1"/>
</dbReference>
<feature type="region of interest" description="Disordered" evidence="5">
    <location>
        <begin position="1"/>
        <end position="20"/>
    </location>
</feature>
<gene>
    <name evidence="8" type="ORF">DIU77_00565</name>
    <name evidence="7" type="ORF">DIU77_013980</name>
</gene>
<dbReference type="EMBL" id="QGUI02000198">
    <property type="protein sequence ID" value="MFO7193346.1"/>
    <property type="molecule type" value="Genomic_DNA"/>
</dbReference>
<dbReference type="SUPFAM" id="SSF46689">
    <property type="entry name" value="Homeodomain-like"/>
    <property type="match status" value="1"/>
</dbReference>
<evidence type="ECO:0000256" key="1">
    <source>
        <dbReference type="ARBA" id="ARBA00023015"/>
    </source>
</evidence>
<evidence type="ECO:0000313" key="8">
    <source>
        <dbReference type="EMBL" id="PZN01472.1"/>
    </source>
</evidence>
<sequence length="210" mass="22850">MSTPIPGRLPHGRHGLSREEVERSQRDRLLLAAASAMSEKGYARTVVEDIVKRAGVSRETFYRMFRSKQDCFMAAFRRAGELLISHISARAEAGRAADDPVERFSALFEAYLDALATHATFARLFLVEVHAAGREAIEARLAQQTWFVDAIAEVFGVQTAQGRLACQMVVAATSAMVTGPLVSGDMDALRALGPQISSHVRALHEAGLLA</sequence>
<dbReference type="InterPro" id="IPR009057">
    <property type="entry name" value="Homeodomain-like_sf"/>
</dbReference>
<dbReference type="PANTHER" id="PTHR30055">
    <property type="entry name" value="HTH-TYPE TRANSCRIPTIONAL REGULATOR RUTR"/>
    <property type="match status" value="1"/>
</dbReference>
<feature type="DNA-binding region" description="H-T-H motif" evidence="4">
    <location>
        <begin position="46"/>
        <end position="65"/>
    </location>
</feature>
<dbReference type="EMBL" id="QGUI01000011">
    <property type="protein sequence ID" value="PZN01472.1"/>
    <property type="molecule type" value="Genomic_DNA"/>
</dbReference>
<dbReference type="InterPro" id="IPR001647">
    <property type="entry name" value="HTH_TetR"/>
</dbReference>
<reference evidence="7" key="2">
    <citation type="submission" date="2018-05" db="EMBL/GenBank/DDBJ databases">
        <authorList>
            <person name="Moura L."/>
            <person name="Setubal J.C."/>
        </authorList>
    </citation>
    <scope>NUCLEOTIDE SEQUENCE</scope>
    <source>
        <strain evidence="7">ZC4RG45</strain>
    </source>
</reference>
<evidence type="ECO:0000259" key="6">
    <source>
        <dbReference type="PROSITE" id="PS50977"/>
    </source>
</evidence>
<reference evidence="7 9" key="3">
    <citation type="journal article" date="2021" name="BMC Genomics">
        <title>Genome-resolved metagenome and metatranscriptome analyses of thermophilic composting reveal key bacterial players and their metabolic interactions.</title>
        <authorList>
            <person name="Braga L.P.P."/>
            <person name="Pereira R.V."/>
            <person name="Martins L.F."/>
            <person name="Moura L.M.S."/>
            <person name="Sanchez F.B."/>
            <person name="Patane J.S.L."/>
            <person name="da Silva A.M."/>
            <person name="Setubal J.C."/>
        </authorList>
    </citation>
    <scope>NUCLEOTIDE SEQUENCE [LARGE SCALE GENOMIC DNA]</scope>
    <source>
        <strain evidence="7">ZC4RG45</strain>
    </source>
</reference>
<reference evidence="7" key="4">
    <citation type="submission" date="2023-08" db="EMBL/GenBank/DDBJ databases">
        <authorList>
            <person name="Guima S.E.S."/>
            <person name="Martins L.F."/>
            <person name="Silva A.M."/>
            <person name="Setubal J.C."/>
        </authorList>
    </citation>
    <scope>NUCLEOTIDE SEQUENCE</scope>
    <source>
        <strain evidence="7">ZC4RG45</strain>
    </source>
</reference>
<keyword evidence="2 4" id="KW-0238">DNA-binding</keyword>
<keyword evidence="1" id="KW-0805">Transcription regulation</keyword>
<evidence type="ECO:0000256" key="5">
    <source>
        <dbReference type="SAM" id="MobiDB-lite"/>
    </source>
</evidence>
<proteinExistence type="predicted"/>
<dbReference type="InterPro" id="IPR050109">
    <property type="entry name" value="HTH-type_TetR-like_transc_reg"/>
</dbReference>
<evidence type="ECO:0000256" key="4">
    <source>
        <dbReference type="PROSITE-ProRule" id="PRU00335"/>
    </source>
</evidence>
<evidence type="ECO:0000256" key="3">
    <source>
        <dbReference type="ARBA" id="ARBA00023163"/>
    </source>
</evidence>
<dbReference type="AlphaFoldDB" id="A0A2W4JSV8"/>
<accession>A0A2W4JSV8</accession>
<dbReference type="Proteomes" id="UP000249324">
    <property type="component" value="Unassembled WGS sequence"/>
</dbReference>
<dbReference type="Gene3D" id="1.10.10.60">
    <property type="entry name" value="Homeodomain-like"/>
    <property type="match status" value="1"/>
</dbReference>
<dbReference type="PANTHER" id="PTHR30055:SF238">
    <property type="entry name" value="MYCOFACTOCIN BIOSYNTHESIS TRANSCRIPTIONAL REGULATOR MFTR-RELATED"/>
    <property type="match status" value="1"/>
</dbReference>